<gene>
    <name evidence="1" type="ORF">K469DRAFT_592633</name>
</gene>
<name>A0A6A6DML8_9PEZI</name>
<dbReference type="PANTHER" id="PTHR35395:SF1">
    <property type="entry name" value="DUF6536 DOMAIN-CONTAINING PROTEIN"/>
    <property type="match status" value="1"/>
</dbReference>
<dbReference type="EMBL" id="ML994658">
    <property type="protein sequence ID" value="KAF2180345.1"/>
    <property type="molecule type" value="Genomic_DNA"/>
</dbReference>
<dbReference type="Proteomes" id="UP000800200">
    <property type="component" value="Unassembled WGS sequence"/>
</dbReference>
<dbReference type="AlphaFoldDB" id="A0A6A6DML8"/>
<proteinExistence type="predicted"/>
<reference evidence="1" key="1">
    <citation type="journal article" date="2020" name="Stud. Mycol.">
        <title>101 Dothideomycetes genomes: a test case for predicting lifestyles and emergence of pathogens.</title>
        <authorList>
            <person name="Haridas S."/>
            <person name="Albert R."/>
            <person name="Binder M."/>
            <person name="Bloem J."/>
            <person name="Labutti K."/>
            <person name="Salamov A."/>
            <person name="Andreopoulos B."/>
            <person name="Baker S."/>
            <person name="Barry K."/>
            <person name="Bills G."/>
            <person name="Bluhm B."/>
            <person name="Cannon C."/>
            <person name="Castanera R."/>
            <person name="Culley D."/>
            <person name="Daum C."/>
            <person name="Ezra D."/>
            <person name="Gonzalez J."/>
            <person name="Henrissat B."/>
            <person name="Kuo A."/>
            <person name="Liang C."/>
            <person name="Lipzen A."/>
            <person name="Lutzoni F."/>
            <person name="Magnuson J."/>
            <person name="Mondo S."/>
            <person name="Nolan M."/>
            <person name="Ohm R."/>
            <person name="Pangilinan J."/>
            <person name="Park H.-J."/>
            <person name="Ramirez L."/>
            <person name="Alfaro M."/>
            <person name="Sun H."/>
            <person name="Tritt A."/>
            <person name="Yoshinaga Y."/>
            <person name="Zwiers L.-H."/>
            <person name="Turgeon B."/>
            <person name="Goodwin S."/>
            <person name="Spatafora J."/>
            <person name="Crous P."/>
            <person name="Grigoriev I."/>
        </authorList>
    </citation>
    <scope>NUCLEOTIDE SEQUENCE</scope>
    <source>
        <strain evidence="1">CBS 207.26</strain>
    </source>
</reference>
<evidence type="ECO:0000313" key="2">
    <source>
        <dbReference type="Proteomes" id="UP000800200"/>
    </source>
</evidence>
<keyword evidence="2" id="KW-1185">Reference proteome</keyword>
<dbReference type="PANTHER" id="PTHR35395">
    <property type="entry name" value="DUF6536 DOMAIN-CONTAINING PROTEIN"/>
    <property type="match status" value="1"/>
</dbReference>
<dbReference type="OrthoDB" id="5429634at2759"/>
<protein>
    <submittedName>
        <fullName evidence="1">Uncharacterized protein</fullName>
    </submittedName>
</protein>
<accession>A0A6A6DML8</accession>
<evidence type="ECO:0000313" key="1">
    <source>
        <dbReference type="EMBL" id="KAF2180345.1"/>
    </source>
</evidence>
<sequence>MLQNPRCWLYQGKEECYDLATSAETPHFLIGTLPQILVSIIYISLNHHLTAMIQLRDWTRLASRRQPLRVTDPTPGSKQTSTYTLSLPYKYSIPLIISSTLLNWFISQSVFFFRFRWFDNDGRIFKYTINHFEDWWENYDYNIYEFGLGYSAMALSAPWLLALSYSSCKPGLPLGASNSFVIAAACHPPERNRAAALKMVQWGVTHARTDLGRGVQHCSITSYEVEPPEEGQLYA</sequence>
<organism evidence="1 2">
    <name type="scientific">Zopfia rhizophila CBS 207.26</name>
    <dbReference type="NCBI Taxonomy" id="1314779"/>
    <lineage>
        <taxon>Eukaryota</taxon>
        <taxon>Fungi</taxon>
        <taxon>Dikarya</taxon>
        <taxon>Ascomycota</taxon>
        <taxon>Pezizomycotina</taxon>
        <taxon>Dothideomycetes</taxon>
        <taxon>Dothideomycetes incertae sedis</taxon>
        <taxon>Zopfiaceae</taxon>
        <taxon>Zopfia</taxon>
    </lineage>
</organism>